<dbReference type="InterPro" id="IPR001460">
    <property type="entry name" value="PCN-bd_Tpept"/>
</dbReference>
<dbReference type="AlphaFoldDB" id="A0A0G1M7E7"/>
<evidence type="ECO:0000256" key="7">
    <source>
        <dbReference type="ARBA" id="ARBA00022989"/>
    </source>
</evidence>
<protein>
    <submittedName>
        <fullName evidence="13">Cell elongation-specific peptidoglycan D,D-transpeptidase</fullName>
    </submittedName>
</protein>
<evidence type="ECO:0000259" key="11">
    <source>
        <dbReference type="Pfam" id="PF00905"/>
    </source>
</evidence>
<evidence type="ECO:0000313" key="14">
    <source>
        <dbReference type="Proteomes" id="UP000034086"/>
    </source>
</evidence>
<dbReference type="GO" id="GO:0009252">
    <property type="term" value="P:peptidoglycan biosynthetic process"/>
    <property type="evidence" value="ECO:0007669"/>
    <property type="project" value="UniProtKB-KW"/>
</dbReference>
<feature type="domain" description="Penicillin-binding protein transpeptidase" evidence="11">
    <location>
        <begin position="218"/>
        <end position="533"/>
    </location>
</feature>
<feature type="transmembrane region" description="Helical" evidence="10">
    <location>
        <begin position="12"/>
        <end position="29"/>
    </location>
</feature>
<dbReference type="PANTHER" id="PTHR30627:SF2">
    <property type="entry name" value="PEPTIDOGLYCAN D,D-TRANSPEPTIDASE MRDA"/>
    <property type="match status" value="1"/>
</dbReference>
<evidence type="ECO:0000256" key="9">
    <source>
        <dbReference type="ARBA" id="ARBA00023316"/>
    </source>
</evidence>
<dbReference type="GO" id="GO:0008360">
    <property type="term" value="P:regulation of cell shape"/>
    <property type="evidence" value="ECO:0007669"/>
    <property type="project" value="UniProtKB-KW"/>
</dbReference>
<keyword evidence="9" id="KW-0961">Cell wall biogenesis/degradation</keyword>
<evidence type="ECO:0000256" key="1">
    <source>
        <dbReference type="ARBA" id="ARBA00004167"/>
    </source>
</evidence>
<dbReference type="Pfam" id="PF03717">
    <property type="entry name" value="PBP_dimer"/>
    <property type="match status" value="1"/>
</dbReference>
<evidence type="ECO:0000256" key="6">
    <source>
        <dbReference type="ARBA" id="ARBA00022984"/>
    </source>
</evidence>
<keyword evidence="3" id="KW-1003">Cell membrane</keyword>
<dbReference type="InterPro" id="IPR050515">
    <property type="entry name" value="Beta-lactam/transpept"/>
</dbReference>
<keyword evidence="5" id="KW-0133">Cell shape</keyword>
<evidence type="ECO:0000313" key="13">
    <source>
        <dbReference type="EMBL" id="KKU04027.1"/>
    </source>
</evidence>
<comment type="caution">
    <text evidence="13">The sequence shown here is derived from an EMBL/GenBank/DDBJ whole genome shotgun (WGS) entry which is preliminary data.</text>
</comment>
<evidence type="ECO:0000256" key="4">
    <source>
        <dbReference type="ARBA" id="ARBA00022692"/>
    </source>
</evidence>
<dbReference type="InterPro" id="IPR036138">
    <property type="entry name" value="PBP_dimer_sf"/>
</dbReference>
<evidence type="ECO:0000256" key="10">
    <source>
        <dbReference type="SAM" id="Phobius"/>
    </source>
</evidence>
<dbReference type="PANTHER" id="PTHR30627">
    <property type="entry name" value="PEPTIDOGLYCAN D,D-TRANSPEPTIDASE"/>
    <property type="match status" value="1"/>
</dbReference>
<dbReference type="GO" id="GO:0071555">
    <property type="term" value="P:cell wall organization"/>
    <property type="evidence" value="ECO:0007669"/>
    <property type="project" value="UniProtKB-KW"/>
</dbReference>
<name>A0A0G1M7E7_9BACT</name>
<sequence length="545" mass="59800">METLAAAAKQSWLSWFFRGTLILGFLILAGRLSELQIIKGNYFRSLAEGNRIRRVPIVAARGKILARGGEILVGNHEVKKRIIFDKDSGFDKVEDLEGAKEDEIITEYVREYPLAEKFAHLSGYLGEVNPEEVGKINPECPEKGPRKGGTLVGRSGLEEGYECLLAGIDGEELVEVDTGGRKIRTLGKRDPIAGSDLKTSIYFGLQEKVSEVMAEVKGAAIVVEPATGRILALSSSPSFDPKLFIEKSDNESISRLLTDENLPLFNRAIGGQFHPGSVFKPLVAIAALEEGKIDKDYFFEDEGVITIKTLYGDFSYYNWYFSQYGATEGRINLVRAIARSTDTFFYTLGETVGINKLVEWQKKFGLGEGTGIDIPGEIGGLVPSPEWKERVKGEPWFLGNTYHVSIGQGDLSLTPLEVTSITSTIANGGKLCRFKIGEEADCQDLKIKETNLSLVKEGMVEACRPGGTGYTFFDFEPQVACKTGTAETNEDGKTHAWFTVFAPADFPEVAATVLVERGGEGSKVAGPIAREIFDYWFQSGNQPSF</sequence>
<keyword evidence="6" id="KW-0573">Peptidoglycan synthesis</keyword>
<dbReference type="GO" id="GO:0008658">
    <property type="term" value="F:penicillin binding"/>
    <property type="evidence" value="ECO:0007669"/>
    <property type="project" value="InterPro"/>
</dbReference>
<keyword evidence="8 10" id="KW-0472">Membrane</keyword>
<dbReference type="Gene3D" id="3.40.710.10">
    <property type="entry name" value="DD-peptidase/beta-lactamase superfamily"/>
    <property type="match status" value="1"/>
</dbReference>
<evidence type="ECO:0000256" key="3">
    <source>
        <dbReference type="ARBA" id="ARBA00022475"/>
    </source>
</evidence>
<keyword evidence="4 10" id="KW-0812">Transmembrane</keyword>
<feature type="domain" description="Penicillin-binding protein dimerisation" evidence="12">
    <location>
        <begin position="103"/>
        <end position="185"/>
    </location>
</feature>
<evidence type="ECO:0000256" key="5">
    <source>
        <dbReference type="ARBA" id="ARBA00022960"/>
    </source>
</evidence>
<dbReference type="SUPFAM" id="SSF56519">
    <property type="entry name" value="Penicillin binding protein dimerisation domain"/>
    <property type="match status" value="1"/>
</dbReference>
<accession>A0A0G1M7E7</accession>
<dbReference type="Gene3D" id="3.90.1310.10">
    <property type="entry name" value="Penicillin-binding protein 2a (Domain 2)"/>
    <property type="match status" value="1"/>
</dbReference>
<dbReference type="InterPro" id="IPR005311">
    <property type="entry name" value="PBP_dimer"/>
</dbReference>
<dbReference type="SUPFAM" id="SSF56601">
    <property type="entry name" value="beta-lactamase/transpeptidase-like"/>
    <property type="match status" value="1"/>
</dbReference>
<comment type="subcellular location">
    <subcellularLocation>
        <location evidence="2">Cell membrane</location>
    </subcellularLocation>
    <subcellularLocation>
        <location evidence="1">Membrane</location>
        <topology evidence="1">Single-pass membrane protein</topology>
    </subcellularLocation>
</comment>
<dbReference type="EMBL" id="LCKQ01000005">
    <property type="protein sequence ID" value="KKU04027.1"/>
    <property type="molecule type" value="Genomic_DNA"/>
</dbReference>
<organism evidence="13 14">
    <name type="scientific">Candidatus Woesebacteria bacterium GW2011_GWE1_45_18</name>
    <dbReference type="NCBI Taxonomy" id="1618598"/>
    <lineage>
        <taxon>Bacteria</taxon>
        <taxon>Candidatus Woeseibacteriota</taxon>
    </lineage>
</organism>
<dbReference type="Proteomes" id="UP000034086">
    <property type="component" value="Unassembled WGS sequence"/>
</dbReference>
<proteinExistence type="predicted"/>
<evidence type="ECO:0000259" key="12">
    <source>
        <dbReference type="Pfam" id="PF03717"/>
    </source>
</evidence>
<evidence type="ECO:0000256" key="2">
    <source>
        <dbReference type="ARBA" id="ARBA00004236"/>
    </source>
</evidence>
<dbReference type="InterPro" id="IPR012338">
    <property type="entry name" value="Beta-lactam/transpept-like"/>
</dbReference>
<keyword evidence="7 10" id="KW-1133">Transmembrane helix</keyword>
<dbReference type="Pfam" id="PF00905">
    <property type="entry name" value="Transpeptidase"/>
    <property type="match status" value="1"/>
</dbReference>
<dbReference type="GO" id="GO:0071972">
    <property type="term" value="F:peptidoglycan L,D-transpeptidase activity"/>
    <property type="evidence" value="ECO:0007669"/>
    <property type="project" value="TreeGrafter"/>
</dbReference>
<gene>
    <name evidence="13" type="ORF">UX03_C0005G0011</name>
</gene>
<dbReference type="GO" id="GO:0005886">
    <property type="term" value="C:plasma membrane"/>
    <property type="evidence" value="ECO:0007669"/>
    <property type="project" value="UniProtKB-SubCell"/>
</dbReference>
<reference evidence="13 14" key="1">
    <citation type="journal article" date="2015" name="Nature">
        <title>rRNA introns, odd ribosomes, and small enigmatic genomes across a large radiation of phyla.</title>
        <authorList>
            <person name="Brown C.T."/>
            <person name="Hug L.A."/>
            <person name="Thomas B.C."/>
            <person name="Sharon I."/>
            <person name="Castelle C.J."/>
            <person name="Singh A."/>
            <person name="Wilkins M.J."/>
            <person name="Williams K.H."/>
            <person name="Banfield J.F."/>
        </authorList>
    </citation>
    <scope>NUCLEOTIDE SEQUENCE [LARGE SCALE GENOMIC DNA]</scope>
</reference>
<evidence type="ECO:0000256" key="8">
    <source>
        <dbReference type="ARBA" id="ARBA00023136"/>
    </source>
</evidence>